<name>A0A167TJ76_9AGAM</name>
<dbReference type="GO" id="GO:0016787">
    <property type="term" value="F:hydrolase activity"/>
    <property type="evidence" value="ECO:0007669"/>
    <property type="project" value="UniProtKB-KW"/>
</dbReference>
<evidence type="ECO:0000313" key="2">
    <source>
        <dbReference type="Proteomes" id="UP000076532"/>
    </source>
</evidence>
<organism evidence="1 2">
    <name type="scientific">Athelia psychrophila</name>
    <dbReference type="NCBI Taxonomy" id="1759441"/>
    <lineage>
        <taxon>Eukaryota</taxon>
        <taxon>Fungi</taxon>
        <taxon>Dikarya</taxon>
        <taxon>Basidiomycota</taxon>
        <taxon>Agaricomycotina</taxon>
        <taxon>Agaricomycetes</taxon>
        <taxon>Agaricomycetidae</taxon>
        <taxon>Atheliales</taxon>
        <taxon>Atheliaceae</taxon>
        <taxon>Athelia</taxon>
    </lineage>
</organism>
<proteinExistence type="predicted"/>
<keyword evidence="2" id="KW-1185">Reference proteome</keyword>
<dbReference type="Proteomes" id="UP000076532">
    <property type="component" value="Unassembled WGS sequence"/>
</dbReference>
<dbReference type="AlphaFoldDB" id="A0A167TJ76"/>
<dbReference type="Gene3D" id="3.20.20.80">
    <property type="entry name" value="Glycosidases"/>
    <property type="match status" value="1"/>
</dbReference>
<sequence>MPPNDPPSPRAWWKSAVVYQIYPISFCDTNADGLVSAYLPLLPYCSKPLL</sequence>
<keyword evidence="1" id="KW-0378">Hydrolase</keyword>
<dbReference type="EMBL" id="KV418204">
    <property type="protein sequence ID" value="KZP02994.1"/>
    <property type="molecule type" value="Genomic_DNA"/>
</dbReference>
<gene>
    <name evidence="1" type="ORF">FIBSPDRAFT_879840</name>
</gene>
<dbReference type="OrthoDB" id="1740265at2759"/>
<reference evidence="1 2" key="1">
    <citation type="journal article" date="2016" name="Mol. Biol. Evol.">
        <title>Comparative Genomics of Early-Diverging Mushroom-Forming Fungi Provides Insights into the Origins of Lignocellulose Decay Capabilities.</title>
        <authorList>
            <person name="Nagy L.G."/>
            <person name="Riley R."/>
            <person name="Tritt A."/>
            <person name="Adam C."/>
            <person name="Daum C."/>
            <person name="Floudas D."/>
            <person name="Sun H."/>
            <person name="Yadav J.S."/>
            <person name="Pangilinan J."/>
            <person name="Larsson K.H."/>
            <person name="Matsuura K."/>
            <person name="Barry K."/>
            <person name="Labutti K."/>
            <person name="Kuo R."/>
            <person name="Ohm R.A."/>
            <person name="Bhattacharya S.S."/>
            <person name="Shirouzu T."/>
            <person name="Yoshinaga Y."/>
            <person name="Martin F.M."/>
            <person name="Grigoriev I.V."/>
            <person name="Hibbett D.S."/>
        </authorList>
    </citation>
    <scope>NUCLEOTIDE SEQUENCE [LARGE SCALE GENOMIC DNA]</scope>
    <source>
        <strain evidence="1 2">CBS 109695</strain>
    </source>
</reference>
<dbReference type="SUPFAM" id="SSF51445">
    <property type="entry name" value="(Trans)glycosidases"/>
    <property type="match status" value="1"/>
</dbReference>
<protein>
    <submittedName>
        <fullName evidence="1">Glycoside hydrolase family 13 protein</fullName>
    </submittedName>
</protein>
<evidence type="ECO:0000313" key="1">
    <source>
        <dbReference type="EMBL" id="KZP02994.1"/>
    </source>
</evidence>
<feature type="non-terminal residue" evidence="1">
    <location>
        <position position="50"/>
    </location>
</feature>
<accession>A0A167TJ76</accession>
<dbReference type="InterPro" id="IPR017853">
    <property type="entry name" value="GH"/>
</dbReference>